<evidence type="ECO:0000256" key="1">
    <source>
        <dbReference type="SAM" id="MobiDB-lite"/>
    </source>
</evidence>
<evidence type="ECO:0000313" key="3">
    <source>
        <dbReference type="Proteomes" id="UP000077885"/>
    </source>
</evidence>
<dbReference type="Proteomes" id="UP000077885">
    <property type="component" value="Unassembled WGS sequence"/>
</dbReference>
<reference evidence="3" key="1">
    <citation type="submission" date="2016-05" db="EMBL/GenBank/DDBJ databases">
        <title>Draft genome of Corynebacterium afermentans subsp. afermentans LCDC 88199T.</title>
        <authorList>
            <person name="Bernier A.-M."/>
            <person name="Bernard K."/>
        </authorList>
    </citation>
    <scope>NUCLEOTIDE SEQUENCE [LARGE SCALE GENOMIC DNA]</scope>
    <source>
        <strain evidence="3">NML02-A-017</strain>
    </source>
</reference>
<name>A0A1A9RVH5_9NEIS</name>
<dbReference type="RefSeq" id="WP_067593413.1">
    <property type="nucleotide sequence ID" value="NZ_LXSL01000028.1"/>
</dbReference>
<protein>
    <recommendedName>
        <fullName evidence="4">Phage associated protein</fullName>
    </recommendedName>
</protein>
<evidence type="ECO:0008006" key="4">
    <source>
        <dbReference type="Google" id="ProtNLM"/>
    </source>
</evidence>
<sequence length="113" mass="12799">MMWFFKYWKPLLGGVLLIAVIGGEIYYGKLRYQAGYDAAKAAIHAKMSEQQQKQQKTAREASAEYQQGKSERDGKARVQRELVQQIIERPVYIDDCTDASGVSVLNAAIAERR</sequence>
<comment type="caution">
    <text evidence="2">The sequence shown here is derived from an EMBL/GenBank/DDBJ whole genome shotgun (WGS) entry which is preliminary data.</text>
</comment>
<gene>
    <name evidence="2" type="ORF">A7P95_07430</name>
</gene>
<dbReference type="EMBL" id="LXSL01000028">
    <property type="protein sequence ID" value="OAM26598.1"/>
    <property type="molecule type" value="Genomic_DNA"/>
</dbReference>
<dbReference type="AlphaFoldDB" id="A0A1A9RVH5"/>
<keyword evidence="3" id="KW-1185">Reference proteome</keyword>
<dbReference type="OrthoDB" id="8611695at2"/>
<evidence type="ECO:0000313" key="2">
    <source>
        <dbReference type="EMBL" id="OAM26598.1"/>
    </source>
</evidence>
<organism evidence="2 3">
    <name type="scientific">Eikenella longinqua</name>
    <dbReference type="NCBI Taxonomy" id="1795827"/>
    <lineage>
        <taxon>Bacteria</taxon>
        <taxon>Pseudomonadati</taxon>
        <taxon>Pseudomonadota</taxon>
        <taxon>Betaproteobacteria</taxon>
        <taxon>Neisseriales</taxon>
        <taxon>Neisseriaceae</taxon>
        <taxon>Eikenella</taxon>
    </lineage>
</organism>
<accession>A0A1A9RVH5</accession>
<feature type="region of interest" description="Disordered" evidence="1">
    <location>
        <begin position="47"/>
        <end position="77"/>
    </location>
</feature>
<proteinExistence type="predicted"/>